<accession>A0A0V0SN90</accession>
<organism evidence="2 3">
    <name type="scientific">Trichinella nelsoni</name>
    <dbReference type="NCBI Taxonomy" id="6336"/>
    <lineage>
        <taxon>Eukaryota</taxon>
        <taxon>Metazoa</taxon>
        <taxon>Ecdysozoa</taxon>
        <taxon>Nematoda</taxon>
        <taxon>Enoplea</taxon>
        <taxon>Dorylaimia</taxon>
        <taxon>Trichinellida</taxon>
        <taxon>Trichinellidae</taxon>
        <taxon>Trichinella</taxon>
    </lineage>
</organism>
<name>A0A0V0SN90_9BILA</name>
<evidence type="ECO:0000313" key="3">
    <source>
        <dbReference type="Proteomes" id="UP000054630"/>
    </source>
</evidence>
<evidence type="ECO:0000256" key="1">
    <source>
        <dbReference type="SAM" id="MobiDB-lite"/>
    </source>
</evidence>
<dbReference type="EMBL" id="JYDL01000002">
    <property type="protein sequence ID" value="KRX27795.1"/>
    <property type="molecule type" value="Genomic_DNA"/>
</dbReference>
<reference evidence="2 3" key="1">
    <citation type="submission" date="2015-01" db="EMBL/GenBank/DDBJ databases">
        <title>Evolution of Trichinella species and genotypes.</title>
        <authorList>
            <person name="Korhonen P.K."/>
            <person name="Edoardo P."/>
            <person name="Giuseppe L.R."/>
            <person name="Gasser R.B."/>
        </authorList>
    </citation>
    <scope>NUCLEOTIDE SEQUENCE [LARGE SCALE GENOMIC DNA]</scope>
    <source>
        <strain evidence="2">ISS37</strain>
    </source>
</reference>
<comment type="caution">
    <text evidence="2">The sequence shown here is derived from an EMBL/GenBank/DDBJ whole genome shotgun (WGS) entry which is preliminary data.</text>
</comment>
<keyword evidence="3" id="KW-1185">Reference proteome</keyword>
<gene>
    <name evidence="2" type="ORF">T07_2327</name>
</gene>
<dbReference type="Proteomes" id="UP000054630">
    <property type="component" value="Unassembled WGS sequence"/>
</dbReference>
<feature type="compositionally biased region" description="Basic and acidic residues" evidence="1">
    <location>
        <begin position="47"/>
        <end position="58"/>
    </location>
</feature>
<dbReference type="AlphaFoldDB" id="A0A0V0SN90"/>
<feature type="region of interest" description="Disordered" evidence="1">
    <location>
        <begin position="47"/>
        <end position="66"/>
    </location>
</feature>
<sequence length="66" mass="7822">MMLNMLVEQGRRRPLYSCGFILFLRDKYEPFHVELFDFYCMQTDDPGKEEKEMTRPSGEKANAPLT</sequence>
<evidence type="ECO:0000313" key="2">
    <source>
        <dbReference type="EMBL" id="KRX27795.1"/>
    </source>
</evidence>
<proteinExistence type="predicted"/>
<protein>
    <submittedName>
        <fullName evidence="2">Uncharacterized protein</fullName>
    </submittedName>
</protein>